<keyword evidence="1" id="KW-0175">Coiled coil</keyword>
<sequence length="223" mass="24513">MTRHLITVPLAGVLLAGLLLGCGPSKLDQLEEQLATARLEADKLNEENTRLTKAVADQEEQIETLLILGDKRLENIYHVHQVRLGRWSGGFDLDGQGGDDGVKVYLSPTDQDGTAIKAAGSLTVQLYDLAAPPDQNFLGEYHWTVEELGKQWSSGFMSYHFSLECPWQSGPPANEQITIRATFVDYLTGKTFTTQAIGKVNLVGEPDEDPPDEVDDDDSDDEP</sequence>
<dbReference type="EMBL" id="LAZR01000154">
    <property type="protein sequence ID" value="KKN85829.1"/>
    <property type="molecule type" value="Genomic_DNA"/>
</dbReference>
<dbReference type="AlphaFoldDB" id="A0A0F9U2R0"/>
<evidence type="ECO:0000313" key="3">
    <source>
        <dbReference type="EMBL" id="KKN85829.1"/>
    </source>
</evidence>
<feature type="compositionally biased region" description="Acidic residues" evidence="2">
    <location>
        <begin position="205"/>
        <end position="223"/>
    </location>
</feature>
<evidence type="ECO:0000256" key="2">
    <source>
        <dbReference type="SAM" id="MobiDB-lite"/>
    </source>
</evidence>
<organism evidence="3">
    <name type="scientific">marine sediment metagenome</name>
    <dbReference type="NCBI Taxonomy" id="412755"/>
    <lineage>
        <taxon>unclassified sequences</taxon>
        <taxon>metagenomes</taxon>
        <taxon>ecological metagenomes</taxon>
    </lineage>
</organism>
<dbReference type="PROSITE" id="PS51257">
    <property type="entry name" value="PROKAR_LIPOPROTEIN"/>
    <property type="match status" value="1"/>
</dbReference>
<comment type="caution">
    <text evidence="3">The sequence shown here is derived from an EMBL/GenBank/DDBJ whole genome shotgun (WGS) entry which is preliminary data.</text>
</comment>
<evidence type="ECO:0000256" key="1">
    <source>
        <dbReference type="SAM" id="Coils"/>
    </source>
</evidence>
<proteinExistence type="predicted"/>
<name>A0A0F9U2R0_9ZZZZ</name>
<feature type="region of interest" description="Disordered" evidence="2">
    <location>
        <begin position="202"/>
        <end position="223"/>
    </location>
</feature>
<protein>
    <recommendedName>
        <fullName evidence="4">Lipoprotein</fullName>
    </recommendedName>
</protein>
<accession>A0A0F9U2R0</accession>
<evidence type="ECO:0008006" key="4">
    <source>
        <dbReference type="Google" id="ProtNLM"/>
    </source>
</evidence>
<gene>
    <name evidence="3" type="ORF">LCGC14_0274460</name>
</gene>
<reference evidence="3" key="1">
    <citation type="journal article" date="2015" name="Nature">
        <title>Complex archaea that bridge the gap between prokaryotes and eukaryotes.</title>
        <authorList>
            <person name="Spang A."/>
            <person name="Saw J.H."/>
            <person name="Jorgensen S.L."/>
            <person name="Zaremba-Niedzwiedzka K."/>
            <person name="Martijn J."/>
            <person name="Lind A.E."/>
            <person name="van Eijk R."/>
            <person name="Schleper C."/>
            <person name="Guy L."/>
            <person name="Ettema T.J."/>
        </authorList>
    </citation>
    <scope>NUCLEOTIDE SEQUENCE</scope>
</reference>
<feature type="coiled-coil region" evidence="1">
    <location>
        <begin position="27"/>
        <end position="61"/>
    </location>
</feature>